<sequence length="136" mass="15356">MFANACAVCYGFQGSVGFSKSYASHYQINLGSTALGMMGKPQGCYKDNTLAQVDRERWIFRAQGDLPEGFNPDVEAEMQMLEEDQDFPNSKDLQKNWVCIHQHEIGLPVEVLQLLFGRLTGERIPKAWLDNNTKPI</sequence>
<reference evidence="1 2" key="1">
    <citation type="submission" date="2015-01" db="EMBL/GenBank/DDBJ databases">
        <title>The Genome Sequence of Cladophialophora immunda CBS83496.</title>
        <authorList>
            <consortium name="The Broad Institute Genomics Platform"/>
            <person name="Cuomo C."/>
            <person name="de Hoog S."/>
            <person name="Gorbushina A."/>
            <person name="Stielow B."/>
            <person name="Teixiera M."/>
            <person name="Abouelleil A."/>
            <person name="Chapman S.B."/>
            <person name="Priest M."/>
            <person name="Young S.K."/>
            <person name="Wortman J."/>
            <person name="Nusbaum C."/>
            <person name="Birren B."/>
        </authorList>
    </citation>
    <scope>NUCLEOTIDE SEQUENCE [LARGE SCALE GENOMIC DNA]</scope>
    <source>
        <strain evidence="1 2">CBS 83496</strain>
    </source>
</reference>
<accession>A0A0D2BTN4</accession>
<protein>
    <submittedName>
        <fullName evidence="1">Uncharacterized protein</fullName>
    </submittedName>
</protein>
<dbReference type="RefSeq" id="XP_016242001.1">
    <property type="nucleotide sequence ID" value="XM_016400353.1"/>
</dbReference>
<dbReference type="VEuPathDB" id="FungiDB:PV07_12787"/>
<dbReference type="HOGENOM" id="CLU_1875215_0_0_1"/>
<evidence type="ECO:0000313" key="2">
    <source>
        <dbReference type="Proteomes" id="UP000054466"/>
    </source>
</evidence>
<dbReference type="Proteomes" id="UP000054466">
    <property type="component" value="Unassembled WGS sequence"/>
</dbReference>
<name>A0A0D2BTN4_9EURO</name>
<proteinExistence type="predicted"/>
<keyword evidence="2" id="KW-1185">Reference proteome</keyword>
<evidence type="ECO:0000313" key="1">
    <source>
        <dbReference type="EMBL" id="KIW21785.1"/>
    </source>
</evidence>
<dbReference type="GeneID" id="27351981"/>
<organism evidence="1 2">
    <name type="scientific">Cladophialophora immunda</name>
    <dbReference type="NCBI Taxonomy" id="569365"/>
    <lineage>
        <taxon>Eukaryota</taxon>
        <taxon>Fungi</taxon>
        <taxon>Dikarya</taxon>
        <taxon>Ascomycota</taxon>
        <taxon>Pezizomycotina</taxon>
        <taxon>Eurotiomycetes</taxon>
        <taxon>Chaetothyriomycetidae</taxon>
        <taxon>Chaetothyriales</taxon>
        <taxon>Herpotrichiellaceae</taxon>
        <taxon>Cladophialophora</taxon>
    </lineage>
</organism>
<gene>
    <name evidence="1" type="ORF">PV07_12787</name>
</gene>
<dbReference type="EMBL" id="KN847183">
    <property type="protein sequence ID" value="KIW21785.1"/>
    <property type="molecule type" value="Genomic_DNA"/>
</dbReference>
<dbReference type="AlphaFoldDB" id="A0A0D2BTN4"/>